<evidence type="ECO:0000313" key="1">
    <source>
        <dbReference type="EMBL" id="GAI26058.1"/>
    </source>
</evidence>
<sequence length="59" mass="6418">MIAALIVGALGGTINKKTARAIMQTVARVDFIRPAVLHSHQIIPIKIPKCNPERLIKCS</sequence>
<feature type="non-terminal residue" evidence="1">
    <location>
        <position position="59"/>
    </location>
</feature>
<protein>
    <submittedName>
        <fullName evidence="1">Uncharacterized protein</fullName>
    </submittedName>
</protein>
<proteinExistence type="predicted"/>
<dbReference type="AlphaFoldDB" id="X1M402"/>
<dbReference type="EMBL" id="BARV01013773">
    <property type="protein sequence ID" value="GAI26058.1"/>
    <property type="molecule type" value="Genomic_DNA"/>
</dbReference>
<gene>
    <name evidence="1" type="ORF">S06H3_24613</name>
</gene>
<organism evidence="1">
    <name type="scientific">marine sediment metagenome</name>
    <dbReference type="NCBI Taxonomy" id="412755"/>
    <lineage>
        <taxon>unclassified sequences</taxon>
        <taxon>metagenomes</taxon>
        <taxon>ecological metagenomes</taxon>
    </lineage>
</organism>
<accession>X1M402</accession>
<comment type="caution">
    <text evidence="1">The sequence shown here is derived from an EMBL/GenBank/DDBJ whole genome shotgun (WGS) entry which is preliminary data.</text>
</comment>
<reference evidence="1" key="1">
    <citation type="journal article" date="2014" name="Front. Microbiol.">
        <title>High frequency of phylogenetically diverse reductive dehalogenase-homologous genes in deep subseafloor sedimentary metagenomes.</title>
        <authorList>
            <person name="Kawai M."/>
            <person name="Futagami T."/>
            <person name="Toyoda A."/>
            <person name="Takaki Y."/>
            <person name="Nishi S."/>
            <person name="Hori S."/>
            <person name="Arai W."/>
            <person name="Tsubouchi T."/>
            <person name="Morono Y."/>
            <person name="Uchiyama I."/>
            <person name="Ito T."/>
            <person name="Fujiyama A."/>
            <person name="Inagaki F."/>
            <person name="Takami H."/>
        </authorList>
    </citation>
    <scope>NUCLEOTIDE SEQUENCE</scope>
    <source>
        <strain evidence="1">Expedition CK06-06</strain>
    </source>
</reference>
<name>X1M402_9ZZZZ</name>